<dbReference type="PROSITE" id="PS51142">
    <property type="entry name" value="NAS"/>
    <property type="match status" value="1"/>
</dbReference>
<comment type="similarity">
    <text evidence="1">Belongs to the nicotianamine synthase (NAS)-like family.</text>
</comment>
<dbReference type="InterPro" id="IPR004298">
    <property type="entry name" value="Nicotian_synth"/>
</dbReference>
<dbReference type="GeneID" id="87837438"/>
<evidence type="ECO:0000256" key="2">
    <source>
        <dbReference type="ARBA" id="ARBA00022679"/>
    </source>
</evidence>
<proteinExistence type="inferred from homology"/>
<dbReference type="AlphaFoldDB" id="A0AAE0HHK7"/>
<dbReference type="EMBL" id="JAUEPN010000003">
    <property type="protein sequence ID" value="KAK3296694.1"/>
    <property type="molecule type" value="Genomic_DNA"/>
</dbReference>
<dbReference type="PANTHER" id="PTHR32266">
    <property type="entry name" value="NICOTIANAMINE SYNTHASE 3"/>
    <property type="match status" value="1"/>
</dbReference>
<keyword evidence="3" id="KW-0949">S-adenosyl-L-methionine</keyword>
<dbReference type="GO" id="GO:0030418">
    <property type="term" value="P:nicotianamine biosynthetic process"/>
    <property type="evidence" value="ECO:0007669"/>
    <property type="project" value="InterPro"/>
</dbReference>
<dbReference type="InterPro" id="IPR029063">
    <property type="entry name" value="SAM-dependent_MTases_sf"/>
</dbReference>
<dbReference type="Gene3D" id="3.40.50.150">
    <property type="entry name" value="Vaccinia Virus protein VP39"/>
    <property type="match status" value="1"/>
</dbReference>
<reference evidence="4" key="2">
    <citation type="submission" date="2023-06" db="EMBL/GenBank/DDBJ databases">
        <authorList>
            <consortium name="Lawrence Berkeley National Laboratory"/>
            <person name="Haridas S."/>
            <person name="Hensen N."/>
            <person name="Bonometti L."/>
            <person name="Westerberg I."/>
            <person name="Brannstrom I.O."/>
            <person name="Guillou S."/>
            <person name="Cros-Aarteil S."/>
            <person name="Calhoun S."/>
            <person name="Kuo A."/>
            <person name="Mondo S."/>
            <person name="Pangilinan J."/>
            <person name="Riley R."/>
            <person name="Labutti K."/>
            <person name="Andreopoulos B."/>
            <person name="Lipzen A."/>
            <person name="Chen C."/>
            <person name="Yanf M."/>
            <person name="Daum C."/>
            <person name="Ng V."/>
            <person name="Clum A."/>
            <person name="Steindorff A."/>
            <person name="Ohm R."/>
            <person name="Martin F."/>
            <person name="Silar P."/>
            <person name="Natvig D."/>
            <person name="Lalanne C."/>
            <person name="Gautier V."/>
            <person name="Ament-Velasquez S.L."/>
            <person name="Kruys A."/>
            <person name="Hutchinson M.I."/>
            <person name="Powell A.J."/>
            <person name="Barry K."/>
            <person name="Miller A.N."/>
            <person name="Grigoriev I.V."/>
            <person name="Debuchy R."/>
            <person name="Gladieux P."/>
            <person name="Thoren M.H."/>
            <person name="Johannesson H."/>
        </authorList>
    </citation>
    <scope>NUCLEOTIDE SEQUENCE</scope>
    <source>
        <strain evidence="4">CBS 168.71</strain>
    </source>
</reference>
<evidence type="ECO:0000313" key="4">
    <source>
        <dbReference type="EMBL" id="KAK3296694.1"/>
    </source>
</evidence>
<dbReference type="PANTHER" id="PTHR32266:SF12">
    <property type="entry name" value="NICOTIANAMINE SYNTHASE 3"/>
    <property type="match status" value="1"/>
</dbReference>
<organism evidence="4 5">
    <name type="scientific">Chaetomium fimeti</name>
    <dbReference type="NCBI Taxonomy" id="1854472"/>
    <lineage>
        <taxon>Eukaryota</taxon>
        <taxon>Fungi</taxon>
        <taxon>Dikarya</taxon>
        <taxon>Ascomycota</taxon>
        <taxon>Pezizomycotina</taxon>
        <taxon>Sordariomycetes</taxon>
        <taxon>Sordariomycetidae</taxon>
        <taxon>Sordariales</taxon>
        <taxon>Chaetomiaceae</taxon>
        <taxon>Chaetomium</taxon>
    </lineage>
</organism>
<evidence type="ECO:0000256" key="3">
    <source>
        <dbReference type="ARBA" id="ARBA00022691"/>
    </source>
</evidence>
<dbReference type="Pfam" id="PF03059">
    <property type="entry name" value="NAS"/>
    <property type="match status" value="1"/>
</dbReference>
<dbReference type="GO" id="GO:0030410">
    <property type="term" value="F:nicotianamine synthase activity"/>
    <property type="evidence" value="ECO:0007669"/>
    <property type="project" value="InterPro"/>
</dbReference>
<accession>A0AAE0HHK7</accession>
<comment type="caution">
    <text evidence="4">The sequence shown here is derived from an EMBL/GenBank/DDBJ whole genome shotgun (WGS) entry which is preliminary data.</text>
</comment>
<keyword evidence="5" id="KW-1185">Reference proteome</keyword>
<protein>
    <submittedName>
        <fullName evidence="4">Nicotianamine synthase</fullName>
    </submittedName>
</protein>
<sequence length="304" mass="33669">MEPCPCASHDSIAIVEKADVLHDQLADARTEKVQWLVRSIVETHSDLLKLPHFRPGIAINKLLGNLVSVCSEIHDREVVDRVLSHARVQALLPSLRQICAQAESCLELHWTEHILATKGTPEEVLARLKTFPYYENYQELTRLELCSILSATKTAPRRVAFIGSGPLPLTSLCLLQALKQDALLTSLSTPNAETKDAQPAGRGMEFICAEATSRDKDLAEFDVVYMAALVGITQTEKEDIVLQVVDRMRPGALLVVRSSWGLRTCLYPEVDLATETLLKRLECCVVVHPYGQVVNSVIVARVRG</sequence>
<evidence type="ECO:0000256" key="1">
    <source>
        <dbReference type="ARBA" id="ARBA00007009"/>
    </source>
</evidence>
<evidence type="ECO:0000313" key="5">
    <source>
        <dbReference type="Proteomes" id="UP001278766"/>
    </source>
</evidence>
<gene>
    <name evidence="4" type="ORF">B0H64DRAFT_321106</name>
</gene>
<dbReference type="RefSeq" id="XP_062660208.1">
    <property type="nucleotide sequence ID" value="XM_062800490.1"/>
</dbReference>
<reference evidence="4" key="1">
    <citation type="journal article" date="2023" name="Mol. Phylogenet. Evol.">
        <title>Genome-scale phylogeny and comparative genomics of the fungal order Sordariales.</title>
        <authorList>
            <person name="Hensen N."/>
            <person name="Bonometti L."/>
            <person name="Westerberg I."/>
            <person name="Brannstrom I.O."/>
            <person name="Guillou S."/>
            <person name="Cros-Aarteil S."/>
            <person name="Calhoun S."/>
            <person name="Haridas S."/>
            <person name="Kuo A."/>
            <person name="Mondo S."/>
            <person name="Pangilinan J."/>
            <person name="Riley R."/>
            <person name="LaButti K."/>
            <person name="Andreopoulos B."/>
            <person name="Lipzen A."/>
            <person name="Chen C."/>
            <person name="Yan M."/>
            <person name="Daum C."/>
            <person name="Ng V."/>
            <person name="Clum A."/>
            <person name="Steindorff A."/>
            <person name="Ohm R.A."/>
            <person name="Martin F."/>
            <person name="Silar P."/>
            <person name="Natvig D.O."/>
            <person name="Lalanne C."/>
            <person name="Gautier V."/>
            <person name="Ament-Velasquez S.L."/>
            <person name="Kruys A."/>
            <person name="Hutchinson M.I."/>
            <person name="Powell A.J."/>
            <person name="Barry K."/>
            <person name="Miller A.N."/>
            <person name="Grigoriev I.V."/>
            <person name="Debuchy R."/>
            <person name="Gladieux P."/>
            <person name="Hiltunen Thoren M."/>
            <person name="Johannesson H."/>
        </authorList>
    </citation>
    <scope>NUCLEOTIDE SEQUENCE</scope>
    <source>
        <strain evidence="4">CBS 168.71</strain>
    </source>
</reference>
<keyword evidence="2" id="KW-0808">Transferase</keyword>
<name>A0AAE0HHK7_9PEZI</name>
<dbReference type="Proteomes" id="UP001278766">
    <property type="component" value="Unassembled WGS sequence"/>
</dbReference>